<proteinExistence type="predicted"/>
<evidence type="ECO:0000256" key="4">
    <source>
        <dbReference type="ARBA" id="ARBA00023136"/>
    </source>
</evidence>
<sequence length="101" mass="9941">MGSAPVTLGLVLLLVATMLTIGTALTLEGFTVLRRRPRALVAAAAADIVIVPAVAVALVNGLGLDGPLAYGIVLAAAAPGGGTGTGSRRPSGRRRRGGSGR</sequence>
<evidence type="ECO:0000256" key="2">
    <source>
        <dbReference type="ARBA" id="ARBA00022692"/>
    </source>
</evidence>
<evidence type="ECO:0000256" key="5">
    <source>
        <dbReference type="SAM" id="MobiDB-lite"/>
    </source>
</evidence>
<dbReference type="RefSeq" id="WP_184757953.1">
    <property type="nucleotide sequence ID" value="NZ_BAABEK010000112.1"/>
</dbReference>
<feature type="region of interest" description="Disordered" evidence="5">
    <location>
        <begin position="77"/>
        <end position="101"/>
    </location>
</feature>
<dbReference type="Pfam" id="PF01758">
    <property type="entry name" value="SBF"/>
    <property type="match status" value="1"/>
</dbReference>
<comment type="caution">
    <text evidence="7">The sequence shown here is derived from an EMBL/GenBank/DDBJ whole genome shotgun (WGS) entry which is preliminary data.</text>
</comment>
<accession>A0A7W7S0W3</accession>
<comment type="subcellular location">
    <subcellularLocation>
        <location evidence="1">Membrane</location>
        <topology evidence="1">Multi-pass membrane protein</topology>
    </subcellularLocation>
</comment>
<dbReference type="AlphaFoldDB" id="A0A7W7S0W3"/>
<evidence type="ECO:0000256" key="6">
    <source>
        <dbReference type="SAM" id="Phobius"/>
    </source>
</evidence>
<feature type="compositionally biased region" description="Basic residues" evidence="5">
    <location>
        <begin position="90"/>
        <end position="101"/>
    </location>
</feature>
<dbReference type="Proteomes" id="UP000534286">
    <property type="component" value="Unassembled WGS sequence"/>
</dbReference>
<organism evidence="7 8">
    <name type="scientific">Streptosporangium album</name>
    <dbReference type="NCBI Taxonomy" id="47479"/>
    <lineage>
        <taxon>Bacteria</taxon>
        <taxon>Bacillati</taxon>
        <taxon>Actinomycetota</taxon>
        <taxon>Actinomycetes</taxon>
        <taxon>Streptosporangiales</taxon>
        <taxon>Streptosporangiaceae</taxon>
        <taxon>Streptosporangium</taxon>
    </lineage>
</organism>
<dbReference type="InterPro" id="IPR038770">
    <property type="entry name" value="Na+/solute_symporter_sf"/>
</dbReference>
<dbReference type="GO" id="GO:0016020">
    <property type="term" value="C:membrane"/>
    <property type="evidence" value="ECO:0007669"/>
    <property type="project" value="UniProtKB-SubCell"/>
</dbReference>
<dbReference type="EMBL" id="JACHJU010000003">
    <property type="protein sequence ID" value="MBB4941859.1"/>
    <property type="molecule type" value="Genomic_DNA"/>
</dbReference>
<keyword evidence="2 6" id="KW-0812">Transmembrane</keyword>
<feature type="transmembrane region" description="Helical" evidence="6">
    <location>
        <begin position="39"/>
        <end position="62"/>
    </location>
</feature>
<dbReference type="Gene3D" id="1.20.1530.20">
    <property type="match status" value="1"/>
</dbReference>
<dbReference type="InterPro" id="IPR002657">
    <property type="entry name" value="BilAc:Na_symport/Acr3"/>
</dbReference>
<gene>
    <name evidence="7" type="ORF">FHR32_006245</name>
</gene>
<evidence type="ECO:0000313" key="7">
    <source>
        <dbReference type="EMBL" id="MBB4941859.1"/>
    </source>
</evidence>
<reference evidence="7 8" key="1">
    <citation type="submission" date="2020-08" db="EMBL/GenBank/DDBJ databases">
        <title>Sequencing the genomes of 1000 actinobacteria strains.</title>
        <authorList>
            <person name="Klenk H.-P."/>
        </authorList>
    </citation>
    <scope>NUCLEOTIDE SEQUENCE [LARGE SCALE GENOMIC DNA]</scope>
    <source>
        <strain evidence="7 8">DSM 43023</strain>
    </source>
</reference>
<name>A0A7W7S0W3_9ACTN</name>
<evidence type="ECO:0000313" key="8">
    <source>
        <dbReference type="Proteomes" id="UP000534286"/>
    </source>
</evidence>
<keyword evidence="3 6" id="KW-1133">Transmembrane helix</keyword>
<feature type="transmembrane region" description="Helical" evidence="6">
    <location>
        <begin position="68"/>
        <end position="86"/>
    </location>
</feature>
<keyword evidence="8" id="KW-1185">Reference proteome</keyword>
<evidence type="ECO:0000256" key="1">
    <source>
        <dbReference type="ARBA" id="ARBA00004141"/>
    </source>
</evidence>
<protein>
    <submittedName>
        <fullName evidence="7">Putative Na+-dependent transporter</fullName>
    </submittedName>
</protein>
<keyword evidence="4 6" id="KW-0472">Membrane</keyword>
<feature type="transmembrane region" description="Helical" evidence="6">
    <location>
        <begin position="6"/>
        <end position="27"/>
    </location>
</feature>
<evidence type="ECO:0000256" key="3">
    <source>
        <dbReference type="ARBA" id="ARBA00022989"/>
    </source>
</evidence>